<protein>
    <submittedName>
        <fullName evidence="1">Uncharacterized protein</fullName>
    </submittedName>
</protein>
<accession>A0A9P1N4M0</accession>
<sequence length="208" mass="24229">MARGKRNSKTKKVKTTIQIALEGTCEVVRNVSMRMFKSSAHHHRSAMVRKCDAQVFRNRSNSCPERFNHLARLEYIKCPLFRARSVERFKIDQFGYKKNDPRTLKYDAELAYNQKVIVADDWKCDGCCPPNFHSPFKNQVQRNKFQKMLIKTFDKNMSKFHNMIMKEDGYDSEQEISANFKISAPKKLAQLVMESIPSLPKNTKIIAT</sequence>
<proteinExistence type="predicted"/>
<comment type="caution">
    <text evidence="1">The sequence shown here is derived from an EMBL/GenBank/DDBJ whole genome shotgun (WGS) entry which is preliminary data.</text>
</comment>
<dbReference type="Proteomes" id="UP001152747">
    <property type="component" value="Unassembled WGS sequence"/>
</dbReference>
<name>A0A9P1N4M0_9PELO</name>
<evidence type="ECO:0000313" key="2">
    <source>
        <dbReference type="Proteomes" id="UP001152747"/>
    </source>
</evidence>
<dbReference type="AlphaFoldDB" id="A0A9P1N4M0"/>
<reference evidence="1" key="1">
    <citation type="submission" date="2022-11" db="EMBL/GenBank/DDBJ databases">
        <authorList>
            <person name="Kikuchi T."/>
        </authorList>
    </citation>
    <scope>NUCLEOTIDE SEQUENCE</scope>
    <source>
        <strain evidence="1">PS1010</strain>
    </source>
</reference>
<organism evidence="1 2">
    <name type="scientific">Caenorhabditis angaria</name>
    <dbReference type="NCBI Taxonomy" id="860376"/>
    <lineage>
        <taxon>Eukaryota</taxon>
        <taxon>Metazoa</taxon>
        <taxon>Ecdysozoa</taxon>
        <taxon>Nematoda</taxon>
        <taxon>Chromadorea</taxon>
        <taxon>Rhabditida</taxon>
        <taxon>Rhabditina</taxon>
        <taxon>Rhabditomorpha</taxon>
        <taxon>Rhabditoidea</taxon>
        <taxon>Rhabditidae</taxon>
        <taxon>Peloderinae</taxon>
        <taxon>Caenorhabditis</taxon>
    </lineage>
</organism>
<keyword evidence="2" id="KW-1185">Reference proteome</keyword>
<gene>
    <name evidence="1" type="ORF">CAMP_LOCUS12316</name>
</gene>
<evidence type="ECO:0000313" key="1">
    <source>
        <dbReference type="EMBL" id="CAI5449679.1"/>
    </source>
</evidence>
<dbReference type="EMBL" id="CANHGI010000004">
    <property type="protein sequence ID" value="CAI5449679.1"/>
    <property type="molecule type" value="Genomic_DNA"/>
</dbReference>